<dbReference type="InParanoid" id="E3M1U9"/>
<accession>E3M1U9</accession>
<evidence type="ECO:0000313" key="2">
    <source>
        <dbReference type="Proteomes" id="UP000008281"/>
    </source>
</evidence>
<dbReference type="HOGENOM" id="CLU_102678_0_0_1"/>
<dbReference type="EMBL" id="DS268421">
    <property type="protein sequence ID" value="EFO88825.1"/>
    <property type="molecule type" value="Genomic_DNA"/>
</dbReference>
<name>E3M1U9_CAERE</name>
<organism evidence="2">
    <name type="scientific">Caenorhabditis remanei</name>
    <name type="common">Caenorhabditis vulgaris</name>
    <dbReference type="NCBI Taxonomy" id="31234"/>
    <lineage>
        <taxon>Eukaryota</taxon>
        <taxon>Metazoa</taxon>
        <taxon>Ecdysozoa</taxon>
        <taxon>Nematoda</taxon>
        <taxon>Chromadorea</taxon>
        <taxon>Rhabditida</taxon>
        <taxon>Rhabditina</taxon>
        <taxon>Rhabditomorpha</taxon>
        <taxon>Rhabditoidea</taxon>
        <taxon>Rhabditidae</taxon>
        <taxon>Peloderinae</taxon>
        <taxon>Caenorhabditis</taxon>
    </lineage>
</organism>
<dbReference type="Proteomes" id="UP000008281">
    <property type="component" value="Unassembled WGS sequence"/>
</dbReference>
<protein>
    <submittedName>
        <fullName evidence="1">Uncharacterized protein</fullName>
    </submittedName>
</protein>
<keyword evidence="2" id="KW-1185">Reference proteome</keyword>
<dbReference type="AlphaFoldDB" id="E3M1U9"/>
<sequence length="236" mass="26253">MEYTVLHRRIESSRLPHEASEAILGHPRFPLAKPIAHKTYDINGQNPERDGQIRSAIDSSPRELPAPAVLFSPDMKYVPELFSSKHSPDIAECENHTNPNFNVNKSNNINLPLNLNTDHLENNPVSGDTDDDFDIIEKRLGNTDTSQDPQRVLPAEAADDDFSELPAGRVRTYLSRKAKELPINYVHHADSQETAGTLPPGMLSTISPKTKLSTTERLNDEPHMVFPAKLGSSSPY</sequence>
<proteinExistence type="predicted"/>
<evidence type="ECO:0000313" key="1">
    <source>
        <dbReference type="EMBL" id="EFO88825.1"/>
    </source>
</evidence>
<gene>
    <name evidence="1" type="ORF">CRE_06627</name>
</gene>
<reference evidence="1" key="1">
    <citation type="submission" date="2007-07" db="EMBL/GenBank/DDBJ databases">
        <title>PCAP assembly of the Caenorhabditis remanei genome.</title>
        <authorList>
            <consortium name="The Caenorhabditis remanei Sequencing Consortium"/>
            <person name="Wilson R.K."/>
        </authorList>
    </citation>
    <scope>NUCLEOTIDE SEQUENCE [LARGE SCALE GENOMIC DNA]</scope>
    <source>
        <strain evidence="1">PB4641</strain>
    </source>
</reference>